<dbReference type="Proteomes" id="UP001139264">
    <property type="component" value="Unassembled WGS sequence"/>
</dbReference>
<comment type="caution">
    <text evidence="4">The sequence shown here is derived from an EMBL/GenBank/DDBJ whole genome shotgun (WGS) entry which is preliminary data.</text>
</comment>
<feature type="compositionally biased region" description="Low complexity" evidence="1">
    <location>
        <begin position="178"/>
        <end position="199"/>
    </location>
</feature>
<keyword evidence="2" id="KW-0812">Transmembrane</keyword>
<keyword evidence="2" id="KW-1133">Transmembrane helix</keyword>
<evidence type="ECO:0000256" key="2">
    <source>
        <dbReference type="SAM" id="Phobius"/>
    </source>
</evidence>
<feature type="transmembrane region" description="Helical" evidence="2">
    <location>
        <begin position="70"/>
        <end position="90"/>
    </location>
</feature>
<name>A0A9X1M286_9MICC</name>
<protein>
    <submittedName>
        <fullName evidence="4">Uncharacterized protein</fullName>
    </submittedName>
</protein>
<evidence type="ECO:0000256" key="1">
    <source>
        <dbReference type="SAM" id="MobiDB-lite"/>
    </source>
</evidence>
<evidence type="ECO:0000313" key="4">
    <source>
        <dbReference type="EMBL" id="MCC3269014.1"/>
    </source>
</evidence>
<feature type="region of interest" description="Disordered" evidence="1">
    <location>
        <begin position="100"/>
        <end position="292"/>
    </location>
</feature>
<gene>
    <name evidence="4" type="ORF">LJ751_06530</name>
    <name evidence="3" type="ORF">LJ752_09630</name>
</gene>
<accession>A0A9X1M286</accession>
<feature type="compositionally biased region" description="Basic and acidic residues" evidence="1">
    <location>
        <begin position="207"/>
        <end position="218"/>
    </location>
</feature>
<dbReference type="EMBL" id="JAJFZQ010000005">
    <property type="protein sequence ID" value="MCC3266301.1"/>
    <property type="molecule type" value="Genomic_DNA"/>
</dbReference>
<dbReference type="RefSeq" id="WP_227891086.1">
    <property type="nucleotide sequence ID" value="NZ_CP095461.1"/>
</dbReference>
<evidence type="ECO:0000313" key="6">
    <source>
        <dbReference type="Proteomes" id="UP001139264"/>
    </source>
</evidence>
<reference evidence="4" key="1">
    <citation type="submission" date="2021-10" db="EMBL/GenBank/DDBJ databases">
        <title>Novel species in genus Arthrobacter.</title>
        <authorList>
            <person name="Liu Y."/>
        </authorList>
    </citation>
    <scope>NUCLEOTIDE SEQUENCE</scope>
    <source>
        <strain evidence="3">Zg-Y786</strain>
        <strain evidence="4">Zg-Y809</strain>
    </source>
</reference>
<keyword evidence="2" id="KW-0472">Membrane</keyword>
<dbReference type="EMBL" id="JAJFZP010000005">
    <property type="protein sequence ID" value="MCC3269014.1"/>
    <property type="molecule type" value="Genomic_DNA"/>
</dbReference>
<dbReference type="AlphaFoldDB" id="A0A9X1M286"/>
<feature type="compositionally biased region" description="Basic and acidic residues" evidence="1">
    <location>
        <begin position="227"/>
        <end position="251"/>
    </location>
</feature>
<evidence type="ECO:0000313" key="5">
    <source>
        <dbReference type="Proteomes" id="UP001139168"/>
    </source>
</evidence>
<dbReference type="Proteomes" id="UP001139168">
    <property type="component" value="Unassembled WGS sequence"/>
</dbReference>
<feature type="compositionally biased region" description="Basic and acidic residues" evidence="1">
    <location>
        <begin position="257"/>
        <end position="270"/>
    </location>
</feature>
<sequence length="292" mass="29870">MNELPEHDDVMIRRLLKESGVDESPELLEGLRRLRSFTATPAPVPVGELAELLSETAQDLSKRPPHRHRGLILSFTLAAAMAAGATGVAASTATGLRLTSESPAPAEVREAAPVQEDNGTDAESDMIPGSETPAAPEVASPETVSPEETAAASEPQTEADTAPDNADANLPAPPAPPADLSGPAAPDGSVPAPSAGAAPDPVPQPVHPEEADCEHGDGEPGAPAHRGKPELPESPGRDRGAGDTNRSHAGEFGRGGEPGRDTGDDPRHGGGENAGNHPRQEFSEGNRASGRP</sequence>
<keyword evidence="5" id="KW-1185">Reference proteome</keyword>
<feature type="compositionally biased region" description="Low complexity" evidence="1">
    <location>
        <begin position="159"/>
        <end position="170"/>
    </location>
</feature>
<feature type="compositionally biased region" description="Low complexity" evidence="1">
    <location>
        <begin position="100"/>
        <end position="114"/>
    </location>
</feature>
<evidence type="ECO:0000313" key="3">
    <source>
        <dbReference type="EMBL" id="MCC3266301.1"/>
    </source>
</evidence>
<proteinExistence type="predicted"/>
<organism evidence="4 6">
    <name type="scientific">Arthrobacter gengyunqii</name>
    <dbReference type="NCBI Taxonomy" id="2886940"/>
    <lineage>
        <taxon>Bacteria</taxon>
        <taxon>Bacillati</taxon>
        <taxon>Actinomycetota</taxon>
        <taxon>Actinomycetes</taxon>
        <taxon>Micrococcales</taxon>
        <taxon>Micrococcaceae</taxon>
        <taxon>Arthrobacter</taxon>
    </lineage>
</organism>